<proteinExistence type="predicted"/>
<feature type="non-terminal residue" evidence="3">
    <location>
        <position position="510"/>
    </location>
</feature>
<dbReference type="EMBL" id="MU807022">
    <property type="protein sequence ID" value="KAJ3832256.1"/>
    <property type="molecule type" value="Genomic_DNA"/>
</dbReference>
<dbReference type="AlphaFoldDB" id="A0AA38NX48"/>
<dbReference type="Pfam" id="PF04434">
    <property type="entry name" value="SWIM"/>
    <property type="match status" value="1"/>
</dbReference>
<comment type="caution">
    <text evidence="3">The sequence shown here is derived from an EMBL/GenBank/DDBJ whole genome shotgun (WGS) entry which is preliminary data.</text>
</comment>
<protein>
    <recommendedName>
        <fullName evidence="2">SWIM-type domain-containing protein</fullName>
    </recommendedName>
</protein>
<evidence type="ECO:0000256" key="1">
    <source>
        <dbReference type="PROSITE-ProRule" id="PRU00325"/>
    </source>
</evidence>
<name>A0AA38NX48_9AGAR</name>
<sequence>QMMAAKSYRGMGSYDSRTANIRYNILRSDNATLYHKFSRHLGVNTRKEPQYNIDNWLNPDHRDFKPEIQAAVFYYQARVERDDRFKVCITTEEMDKAALKYVHHSQLIVDGTFGVCSRRLLLFIAMGVDEERKGLPVALFLFSAPTGNRATHAGYNTEILTELFFAWNRHLSTKFKISFEPYSALTDTDTKERGALLAVWKSVILLICKFHLRQCWTNNQKKLRCKGSEGMKGAVTARLYQLENRLIATTEHAAARALIEEERTFYSHLAEKEETRSMAEAALKHLTYILEYWMPENMWQSWSSRGRHAASARIGIPIDDMIPTTNHLESFNSVLKRKFIGSWLRTGRRLRVDLLIYILIARILPDIFARRLSRLEHRTWLTERFQARGADLVSIQQQNSDRIVAWWPEDESRQKSAQKLASEGGLASLTHPHPDDYTAVCSSSTEPDVFYTLSIQRSGRASCSCPDFQKKGGACKHLRAMRLVLDALVLAGHERAFNFPSTWLEAIQIE</sequence>
<feature type="non-terminal residue" evidence="3">
    <location>
        <position position="1"/>
    </location>
</feature>
<reference evidence="3" key="1">
    <citation type="submission" date="2022-08" db="EMBL/GenBank/DDBJ databases">
        <authorList>
            <consortium name="DOE Joint Genome Institute"/>
            <person name="Min B."/>
            <person name="Riley R."/>
            <person name="Sierra-Patev S."/>
            <person name="Naranjo-Ortiz M."/>
            <person name="Looney B."/>
            <person name="Konkel Z."/>
            <person name="Slot J.C."/>
            <person name="Sakamoto Y."/>
            <person name="Steenwyk J.L."/>
            <person name="Rokas A."/>
            <person name="Carro J."/>
            <person name="Camarero S."/>
            <person name="Ferreira P."/>
            <person name="Molpeceres G."/>
            <person name="Ruiz-Duenas F.J."/>
            <person name="Serrano A."/>
            <person name="Henrissat B."/>
            <person name="Drula E."/>
            <person name="Hughes K.W."/>
            <person name="Mata J.L."/>
            <person name="Ishikawa N.K."/>
            <person name="Vargas-Isla R."/>
            <person name="Ushijima S."/>
            <person name="Smith C.A."/>
            <person name="Ahrendt S."/>
            <person name="Andreopoulos W."/>
            <person name="He G."/>
            <person name="Labutti K."/>
            <person name="Lipzen A."/>
            <person name="Ng V."/>
            <person name="Sandor L."/>
            <person name="Barry K."/>
            <person name="Martinez A.T."/>
            <person name="Xiao Y."/>
            <person name="Gibbons J.G."/>
            <person name="Terashima K."/>
            <person name="Hibbett D.S."/>
            <person name="Grigoriev I.V."/>
        </authorList>
    </citation>
    <scope>NUCLEOTIDE SEQUENCE</scope>
    <source>
        <strain evidence="3">TFB9207</strain>
    </source>
</reference>
<keyword evidence="4" id="KW-1185">Reference proteome</keyword>
<dbReference type="InterPro" id="IPR007527">
    <property type="entry name" value="Znf_SWIM"/>
</dbReference>
<dbReference type="GO" id="GO:0008270">
    <property type="term" value="F:zinc ion binding"/>
    <property type="evidence" value="ECO:0007669"/>
    <property type="project" value="UniProtKB-KW"/>
</dbReference>
<dbReference type="PROSITE" id="PS50966">
    <property type="entry name" value="ZF_SWIM"/>
    <property type="match status" value="1"/>
</dbReference>
<evidence type="ECO:0000259" key="2">
    <source>
        <dbReference type="PROSITE" id="PS50966"/>
    </source>
</evidence>
<organism evidence="3 4">
    <name type="scientific">Lentinula raphanica</name>
    <dbReference type="NCBI Taxonomy" id="153919"/>
    <lineage>
        <taxon>Eukaryota</taxon>
        <taxon>Fungi</taxon>
        <taxon>Dikarya</taxon>
        <taxon>Basidiomycota</taxon>
        <taxon>Agaricomycotina</taxon>
        <taxon>Agaricomycetes</taxon>
        <taxon>Agaricomycetidae</taxon>
        <taxon>Agaricales</taxon>
        <taxon>Marasmiineae</taxon>
        <taxon>Omphalotaceae</taxon>
        <taxon>Lentinula</taxon>
    </lineage>
</organism>
<keyword evidence="1" id="KW-0863">Zinc-finger</keyword>
<evidence type="ECO:0000313" key="4">
    <source>
        <dbReference type="Proteomes" id="UP001163846"/>
    </source>
</evidence>
<accession>A0AA38NX48</accession>
<feature type="domain" description="SWIM-type" evidence="2">
    <location>
        <begin position="451"/>
        <end position="486"/>
    </location>
</feature>
<gene>
    <name evidence="3" type="ORF">F5878DRAFT_505339</name>
</gene>
<dbReference type="Proteomes" id="UP001163846">
    <property type="component" value="Unassembled WGS sequence"/>
</dbReference>
<keyword evidence="1" id="KW-0862">Zinc</keyword>
<evidence type="ECO:0000313" key="3">
    <source>
        <dbReference type="EMBL" id="KAJ3832256.1"/>
    </source>
</evidence>
<keyword evidence="1" id="KW-0479">Metal-binding</keyword>